<proteinExistence type="predicted"/>
<accession>A0ACC2YG92</accession>
<comment type="caution">
    <text evidence="1">The sequence shown here is derived from an EMBL/GenBank/DDBJ whole genome shotgun (WGS) entry which is preliminary data.</text>
</comment>
<dbReference type="Proteomes" id="UP001172680">
    <property type="component" value="Unassembled WGS sequence"/>
</dbReference>
<evidence type="ECO:0000313" key="1">
    <source>
        <dbReference type="EMBL" id="KAJ9634209.1"/>
    </source>
</evidence>
<sequence>MPAKHFVNDPTHLVASSLRSLSITNPAVAIDTENKIVYARRRSSQSKVSIISGGGSGHEPAFGGFVGAGLLAASVAGTIFASPSSKQVLAAIEGVDCSQGVLVTVMNYTGDVLNFGVAVEKAKARNPKMRVEMLVVGDDVGVPRSRAGKVGRRGIAGTVLVHKITGALAAAGFGLDEISRIGNLVSRNIVSIGVSLDRVHVPGRALGDVSDRSLGAEEVELGMGIHNEPGSGRRSGREAELPALVDEMLRQLLDADDKERGFLETRADKMVLLVNNLGALSALEFGAIVTEVADQLRKTYTIVPARVYAGTYMTSLGGPGFSVSLLNVVDTSLDTDILQLLDAPSEAVGWATAVKGETWDTEENAEVNGSSAPPQLEGAESSNVSCDIEATIRRLRAGLNAVIAAEPEVTRYDSIVGDGDCGTTLRRGAEGILKLLSTSPTDDVVTLLSMIASKVETTMDGTSGALYAIFMNALTQDFKLRSGPAAIADVEFWSLTLRNASAALAKYTPAKVGDRTLIDALEPFVKTLSSTGRLQDAASAAVAGAAKTREMRASLGRAVYVGEESEWRGKIPDPGAWGLGKFFEGLALSAE</sequence>
<protein>
    <submittedName>
        <fullName evidence="1">Uncharacterized protein</fullName>
    </submittedName>
</protein>
<dbReference type="EMBL" id="JAPDRP010000035">
    <property type="protein sequence ID" value="KAJ9634209.1"/>
    <property type="molecule type" value="Genomic_DNA"/>
</dbReference>
<reference evidence="1" key="1">
    <citation type="submission" date="2022-10" db="EMBL/GenBank/DDBJ databases">
        <title>Culturing micro-colonial fungi from biological soil crusts in the Mojave desert and describing Neophaeococcomyces mojavensis, and introducing the new genera and species Taxawa tesnikishii.</title>
        <authorList>
            <person name="Kurbessoian T."/>
            <person name="Stajich J.E."/>
        </authorList>
    </citation>
    <scope>NUCLEOTIDE SEQUENCE</scope>
    <source>
        <strain evidence="1">JES_115</strain>
    </source>
</reference>
<name>A0ACC2YG92_9PEZI</name>
<organism evidence="1 2">
    <name type="scientific">Coniosporium tulheliwenetii</name>
    <dbReference type="NCBI Taxonomy" id="3383036"/>
    <lineage>
        <taxon>Eukaryota</taxon>
        <taxon>Fungi</taxon>
        <taxon>Dikarya</taxon>
        <taxon>Ascomycota</taxon>
        <taxon>Pezizomycotina</taxon>
        <taxon>Dothideomycetes</taxon>
        <taxon>Dothideomycetes incertae sedis</taxon>
        <taxon>Coniosporium</taxon>
    </lineage>
</organism>
<keyword evidence="2" id="KW-1185">Reference proteome</keyword>
<gene>
    <name evidence="1" type="ORF">H2199_009093</name>
</gene>
<evidence type="ECO:0000313" key="2">
    <source>
        <dbReference type="Proteomes" id="UP001172680"/>
    </source>
</evidence>